<accession>A0ABY8TWU3</accession>
<dbReference type="EMBL" id="CP126211">
    <property type="protein sequence ID" value="WIA13629.1"/>
    <property type="molecule type" value="Genomic_DNA"/>
</dbReference>
<keyword evidence="2" id="KW-1185">Reference proteome</keyword>
<dbReference type="SUPFAM" id="SSF118116">
    <property type="entry name" value="DNA mismatch repair protein MutL"/>
    <property type="match status" value="1"/>
</dbReference>
<dbReference type="InterPro" id="IPR038973">
    <property type="entry name" value="MutL/Mlh/Pms-like"/>
</dbReference>
<name>A0ABY8TWU3_TETOB</name>
<reference evidence="1 2" key="1">
    <citation type="submission" date="2023-05" db="EMBL/GenBank/DDBJ databases">
        <title>A 100% complete, gapless, phased diploid assembly of the Scenedesmus obliquus UTEX 3031 genome.</title>
        <authorList>
            <person name="Biondi T.C."/>
            <person name="Hanschen E.R."/>
            <person name="Kwon T."/>
            <person name="Eng W."/>
            <person name="Kruse C.P.S."/>
            <person name="Koehler S.I."/>
            <person name="Kunde Y."/>
            <person name="Gleasner C.D."/>
            <person name="You Mak K.T."/>
            <person name="Polle J."/>
            <person name="Hovde B.T."/>
            <person name="Starkenburg S.R."/>
        </authorList>
    </citation>
    <scope>NUCLEOTIDE SEQUENCE [LARGE SCALE GENOMIC DNA]</scope>
    <source>
        <strain evidence="1 2">DOE0152z</strain>
    </source>
</reference>
<dbReference type="Gene3D" id="3.30.1540.20">
    <property type="entry name" value="MutL, C-terminal domain, dimerisation subdomain"/>
    <property type="match status" value="1"/>
</dbReference>
<dbReference type="Proteomes" id="UP001244341">
    <property type="component" value="Chromosome 4b"/>
</dbReference>
<dbReference type="PANTHER" id="PTHR10073">
    <property type="entry name" value="DNA MISMATCH REPAIR PROTEIN MLH, PMS, MUTL"/>
    <property type="match status" value="1"/>
</dbReference>
<evidence type="ECO:0000313" key="2">
    <source>
        <dbReference type="Proteomes" id="UP001244341"/>
    </source>
</evidence>
<protein>
    <submittedName>
        <fullName evidence="1">Uncharacterized protein</fullName>
    </submittedName>
</protein>
<organism evidence="1 2">
    <name type="scientific">Tetradesmus obliquus</name>
    <name type="common">Green alga</name>
    <name type="synonym">Acutodesmus obliquus</name>
    <dbReference type="NCBI Taxonomy" id="3088"/>
    <lineage>
        <taxon>Eukaryota</taxon>
        <taxon>Viridiplantae</taxon>
        <taxon>Chlorophyta</taxon>
        <taxon>core chlorophytes</taxon>
        <taxon>Chlorophyceae</taxon>
        <taxon>CS clade</taxon>
        <taxon>Sphaeropleales</taxon>
        <taxon>Scenedesmaceae</taxon>
        <taxon>Tetradesmus</taxon>
    </lineage>
</organism>
<dbReference type="InterPro" id="IPR042120">
    <property type="entry name" value="MutL_C_dimsub"/>
</dbReference>
<sequence length="323" mass="33875">MAESKALAQYRHQVEAWGWQVEQRDGAAGAAAAADAAAAAGSLNSSALLKQVPVVADVQLGTFDLQLYLHQLLETGGLASQPPPGVVRVLKSKACRSAIMFGKLLSRQQCVDLVQQLGQTELCFCCAHGRPTTVPLVDLVGKLMFDIRYDDKDGITKDDIRQQFNMPACGSTKLLTKLAPGAVLACPFTSNDNIYHGAMSIVSGAMKLTEDNASGNYLGFDVIPKLMPISAGSKPASSKPAAYTATLQANIPSKDIACGQKDCAGKPAAFCKVCGGNAAVQAACDARKECAAFDMEGSDCGYLKAAKGPFKKPAKGFTSYAKA</sequence>
<evidence type="ECO:0000313" key="1">
    <source>
        <dbReference type="EMBL" id="WIA13629.1"/>
    </source>
</evidence>
<gene>
    <name evidence="1" type="ORF">OEZ85_007193</name>
</gene>
<proteinExistence type="predicted"/>
<dbReference type="InterPro" id="IPR037198">
    <property type="entry name" value="MutL_C_sf"/>
</dbReference>
<dbReference type="PANTHER" id="PTHR10073:SF47">
    <property type="entry name" value="DNA MISMATCH REPAIR PROTEIN MLH3"/>
    <property type="match status" value="1"/>
</dbReference>